<feature type="compositionally biased region" description="Basic and acidic residues" evidence="2">
    <location>
        <begin position="3512"/>
        <end position="3526"/>
    </location>
</feature>
<dbReference type="Gene3D" id="3.30.160.60">
    <property type="entry name" value="Classic Zinc Finger"/>
    <property type="match status" value="1"/>
</dbReference>
<feature type="compositionally biased region" description="Basic and acidic residues" evidence="2">
    <location>
        <begin position="3159"/>
        <end position="3169"/>
    </location>
</feature>
<feature type="region of interest" description="Disordered" evidence="2">
    <location>
        <begin position="209"/>
        <end position="228"/>
    </location>
</feature>
<feature type="compositionally biased region" description="Low complexity" evidence="2">
    <location>
        <begin position="893"/>
        <end position="911"/>
    </location>
</feature>
<evidence type="ECO:0000256" key="1">
    <source>
        <dbReference type="PROSITE-ProRule" id="PRU00042"/>
    </source>
</evidence>
<reference evidence="4" key="1">
    <citation type="submission" date="2020-05" db="UniProtKB">
        <authorList>
            <consortium name="EnsemblMetazoa"/>
        </authorList>
    </citation>
    <scope>IDENTIFICATION</scope>
    <source>
        <strain evidence="4">Aabys</strain>
    </source>
</reference>
<feature type="region of interest" description="Disordered" evidence="2">
    <location>
        <begin position="992"/>
        <end position="1038"/>
    </location>
</feature>
<keyword evidence="1" id="KW-0863">Zinc-finger</keyword>
<sequence length="3745" mass="411626">MSRFGLRSASESLKLLDDKPNRRKTCNPVSISMKRNALSKDIKHVTNIKEENIVDDIKIEIDDGDKVSEIADAPPRDNVNDGDDDDDEDDDAPVEAGNGDICFRQHISPTTSFKASLICSLPLERIHDVLQKLNLSNNPKQINNKDMDDIDESFDNDDDEEEDNNLSKQSTSAVKSLCLYCDKKFSSQKMQLKHVEKFHCLQQDRRCSGRNSQMQQTQTPKKRKSTTGSQNFVGCSYCPKNKGQSQSVILPASELNALFLHLADSHSDKYFGCKMCVLRFQNVSKLSKHMEVVHKSLSFAFDESSSKSKDNDTDSQMLSDKSLISERSKFSMRRQQRSQKTAGASSSANSTTVVQNTVQCATSIVSNSSIIGAEEPILSRLGLTQNRLPNNRKGVRLRREKLLSEILLKSEQINQPPTNYTNTATTSSAALNTATCSPKLRGKAIKAVGGSSADTTTDVIFRVPTRNDILSCVFDDNFYKEVVANVRNNLLFHLDGKIMGNSLESLESAVMRHSMQPQIRSTLVRSPIVITTDSEIHAATSLAAITAFPTLLTAEQFGGEGHSSKIRRPHTKNSWKWKWDSVKKFKFVNEGGKIVKKMKHPMLGLRDLSKLDMWTQLTMRQKHEQQTQYPTQANDDSETWNASEISNDPSREEKQRLNDQLNMILDTRLLPHIILEQNEQAIIKLENDEFGIAPSQSLNEDCSDNFMEQTFADESFLSMLNLLPSSDSQKCRSRLVLSGEWARPRCYLCMCCGAKFEKLKSLEEHKMFRHSQILSTHYEVVGRELLNGNLLRHLFLPKKALSRYANDMGSNQVYSGAARRLFWHKNETISREITNNEESSDSLQSMLNSCTTNTLSIKNSSSTEDCDVVDTKMATVASLGLMATTAVVSPTHSIQSCSSSSSSVTKSKAQSRTPTLSGIVSAHGSGGSIYGGNGCSKCGRKCNGILDLYRHMLDCSGDYVWSLAKKRKYRYYCGSKKRRPCNKHSILELRKAKNASKPASTAKSPPTAPTESTEEAGGTSANFTTKTKTSPRPRPSDAESIKKMLENLPPKRVCKKIFPTISKTKKTIKNMKPKLLAKHKIYNKLRNTRVRQISQAAKILSKKKTQLQKSKRMTTRSAVATSENRNENISKKQTVAKNVTEKVAATKAKPTEKSLISGNDNQSELVIKKEDLMDLPSSKSTITATATSISSAETSENTTNHEVARDVLESNSGNLSEKSNRNTYKQKDDPTLGNVDQVDASASASTSTSISQHLAGESDKSPNQTEQLSDANKQTDIVSMTQLNPANFTENERQMPNNKNIKRSKRISDCIAMLTGKLEQKLKTEQKTSFPSGGERSLANNISQRSEQNTRHAPSLPLAQNVQERNEISKNFTNVSEDLEVIDNIATAKKIPKRKTISRRIIKTDDGPSPSKSIETNVDSSSNLQKTTETTLNTSLLIKDKTPASVSAEKLNISGQIKPTKIVGKPATNPEICIFNAVDVKQTKSIPTATLLVPPITAAMPLNNQHLMPNVPMYIPVENFCAPHLPAPLPSLPIPLSVPAPPLQPAPIPTPIENTIQPSTVIHTGPAPTAIGIISPPTAIPLITAVPPAHLTASNSMALPVGTFSVPTASEPLNLSNSAKNIHKQSQDLSFSGRQKVGVMPARRQTICGFEARNFIMFDEMEPLDLSNKSRQEKVSRSPIVQVQPLTQSPLSTVLQTKPIELSPALLPPQLPSLPLTTTTMPTSVDGATLLPAPPLTSEALLNKQFYSNLDLLRIPQVRNPVAGQGNTVSETPPLPLSLTQAHQPPAQPPPILTPQPLLVVNPAPIPVATSKVAPKKRNKPSVITNQINAECNQIANNVSSKQAVSSKDQMIATSKKDSSSKAKGPLRMDEEVINHIDDAINSVINAVKASLDNEEAERSQALFTSSQPTAATSLKTTDDVNVTKESVGEFKFLTAARRNMRSKTLDCRPAALNRTHVQNSPSLSTEGTHPNVAVNAKAPHQQIISVRNIETLMIPVTDSNNTSTYGPTTLVSSSNTKSMSVTSSIAKPETEKSNATMVIKEIQKTNTCESQAASHVTEVSASKVQNEVPKPAPEPELDFEVVSPKVQPIISQQSSSLDKNNTSEGGGRTTALAVLSDINMDKNVLATTTANINTNLDVEQMSNNNNTSSGFHSSAQSDQQTSVMSTNTTASTTIPVIDTKKKQRRRRKNELAAIVADQLLESFKLDKARRDNLKKLENLAYEKSEDLLLTGMLLMSSTKRNVASSAPTTTSSTTTAAAAAPPDNENILKRASKQHQHIESSKVNDTHSSVNLDEQNPGNNIKNLVAESTEIGDNKKNTKRRQCRRRGKTLDNENISKLKSSLESFSIDIERQLTEYEAKNVNVFKNAISSSDVGKSQMNNKSQTSLNSKSTVILRPSILSLTLEAGAVHQDNQQPVKSSTAITDANKTVISSRDPRLNKNIHKEGEKSSTVVSDNNAKEQAPPQKSPEVIGDLDEDNYLTEIAKNVNEKIMSTENEEFAFKDDGFEMANDMDMGIDDSNSKYSRPPTSMSVRSAPNFNDDRSNFGSICDENTNTEVMDMDLDDEMSVYTSYSQDLGRGRGRRRRRRRSILLTRKPKKRASSRDMSGEKIECILCKKVFYSANSLTKHNMTLAHVSKVSEQEYLLSKSITNSSLSIDNNQKHGTLGPYARRSTRRATISEPPMHMQSNSMDDLRPTHPPTTTPIQLASSIQPLPLPQTDQTPLNAHPTNHETASSKPEETPAPLSQQLQSDNNFEPLKTFNQTHLLKDVPVNDYDGNNGNIVNPAFNGNSRLNLNPDERLFFECCNILKSAETPRHNNVIVPEVVEECNNIHTNYNAYTYRQEEKSMAAPANNSDCLRDRQLVNIGNVERSDMPHNVPHITTNSNVVHPNTQQPHMEQNTIFRDPSQNVPSNYNNRSFQENRNVRSPTYSAISHLSAVTNTTSRFKTKAAMKGYENVNIDMVQQQESKSRTICKLTELAEIALGNEDKPSTHSFSPIQRSNTPTRPSAQNIPSATKADVAALDGTQRLKSVAAAAAATDYATLLAIENPKESNVPLVSRNDRTKNNETRSSTSSKTIMHSSIIKAAVQEHQKTPSCNKIIIPDRPFKNIGLEEKETITFQKPKTPAVHLLTEDNNSVSTGSFSDRDDYDFGSLSCDEEASVRESNEKNPRNNATDSSSESSRATAKTFENKSLIMGRIFKNVSTKAAVKNNVAPVVKVKSVGVQKDQVPTPKADLNQLFDELRGNSGVEHNLNERAAANTGTIERTPTTVVNSRVNHKQHQRDMLKHIIPSASPPAVVSSTTATPSTSARKAKGRESRAKPKTTPKTSKDISKLQTELGMSPDEIKQLIDEGQRKSKRRCATNRPKKLVEMWSSDEYEEFLSTKDIIALIEEKEQQEEKRKKRKNSINISSNNSEVAKEKDIADVTSSTKDNKRRNNRKVNTSLDFPEDHGTVETKSSKAKRSGKEDLVSTTGLPIVENISTANSGKEKRSTAKGKSKAKQQSQKTVKTPKSKKEPKSKVCRKPVEDNDYEEFDANNSDFGDDDYLIADLIKNKKSSAKAKSSKATVISAPTVTSTAKSSKASAKVTAQPSRKRSTNNSGNYTNVLAATESAKGQKQTASATVKNKRKNQTNQSPPRRKRLATEKLYYWSSSSDEEFGRISNNAKDNSVVPNSDGGGGAVGASAVVGAGSGTGGAGGCGGEQYQKHGWIVGDSHKKLVTLLAIAKGNKKVDSNCGVKKNVPKKRN</sequence>
<feature type="region of interest" description="Disordered" evidence="2">
    <location>
        <begin position="1841"/>
        <end position="1866"/>
    </location>
</feature>
<feature type="compositionally biased region" description="Low complexity" evidence="2">
    <location>
        <begin position="3290"/>
        <end position="3309"/>
    </location>
</feature>
<feature type="compositionally biased region" description="Polar residues" evidence="2">
    <location>
        <begin position="1209"/>
        <end position="1223"/>
    </location>
</feature>
<protein>
    <recommendedName>
        <fullName evidence="3">C2H2-type domain-containing protein</fullName>
    </recommendedName>
</protein>
<evidence type="ECO:0000256" key="2">
    <source>
        <dbReference type="SAM" id="MobiDB-lite"/>
    </source>
</evidence>
<name>A0A1I8MJG4_MUSDO</name>
<feature type="compositionally biased region" description="Polar residues" evidence="2">
    <location>
        <begin position="2726"/>
        <end position="2735"/>
    </location>
</feature>
<feature type="compositionally biased region" description="Polar residues" evidence="2">
    <location>
        <begin position="2521"/>
        <end position="2537"/>
    </location>
</feature>
<feature type="region of interest" description="Disordered" evidence="2">
    <location>
        <begin position="1403"/>
        <end position="1426"/>
    </location>
</feature>
<feature type="region of interest" description="Disordered" evidence="2">
    <location>
        <begin position="325"/>
        <end position="349"/>
    </location>
</feature>
<feature type="region of interest" description="Disordered" evidence="2">
    <location>
        <begin position="2427"/>
        <end position="2472"/>
    </location>
</feature>
<feature type="compositionally biased region" description="Basic and acidic residues" evidence="2">
    <location>
        <begin position="65"/>
        <end position="79"/>
    </location>
</feature>
<feature type="region of interest" description="Disordered" evidence="2">
    <location>
        <begin position="3054"/>
        <end position="3077"/>
    </location>
</feature>
<feature type="compositionally biased region" description="Basic and acidic residues" evidence="2">
    <location>
        <begin position="2277"/>
        <end position="2286"/>
    </location>
</feature>
<organism evidence="4">
    <name type="scientific">Musca domestica</name>
    <name type="common">House fly</name>
    <dbReference type="NCBI Taxonomy" id="7370"/>
    <lineage>
        <taxon>Eukaryota</taxon>
        <taxon>Metazoa</taxon>
        <taxon>Ecdysozoa</taxon>
        <taxon>Arthropoda</taxon>
        <taxon>Hexapoda</taxon>
        <taxon>Insecta</taxon>
        <taxon>Pterygota</taxon>
        <taxon>Neoptera</taxon>
        <taxon>Endopterygota</taxon>
        <taxon>Diptera</taxon>
        <taxon>Brachycera</taxon>
        <taxon>Muscomorpha</taxon>
        <taxon>Muscoidea</taxon>
        <taxon>Muscidae</taxon>
        <taxon>Musca</taxon>
    </lineage>
</organism>
<feature type="region of interest" description="Disordered" evidence="2">
    <location>
        <begin position="1184"/>
        <end position="1274"/>
    </location>
</feature>
<feature type="compositionally biased region" description="Polar residues" evidence="2">
    <location>
        <begin position="209"/>
        <end position="219"/>
    </location>
</feature>
<feature type="domain" description="C2H2-type" evidence="3">
    <location>
        <begin position="2610"/>
        <end position="2639"/>
    </location>
</feature>
<feature type="compositionally biased region" description="Basic residues" evidence="2">
    <location>
        <begin position="2579"/>
        <end position="2600"/>
    </location>
</feature>
<dbReference type="VEuPathDB" id="VectorBase:MDOMA2_017833"/>
<feature type="compositionally biased region" description="Polar residues" evidence="2">
    <location>
        <begin position="3170"/>
        <end position="3184"/>
    </location>
</feature>
<evidence type="ECO:0000313" key="4">
    <source>
        <dbReference type="EnsemblMetazoa" id="MDOA005545-PA"/>
    </source>
</evidence>
<feature type="compositionally biased region" description="Acidic residues" evidence="2">
    <location>
        <begin position="3527"/>
        <end position="3542"/>
    </location>
</feature>
<dbReference type="RefSeq" id="XP_005179380.2">
    <property type="nucleotide sequence ID" value="XM_005179323.4"/>
</dbReference>
<accession>A0A1I8MJG4</accession>
<feature type="region of interest" description="Disordered" evidence="2">
    <location>
        <begin position="1322"/>
        <end position="1362"/>
    </location>
</feature>
<feature type="region of interest" description="Disordered" evidence="2">
    <location>
        <begin position="1102"/>
        <end position="1123"/>
    </location>
</feature>
<feature type="region of interest" description="Disordered" evidence="2">
    <location>
        <begin position="2242"/>
        <end position="2301"/>
    </location>
</feature>
<feature type="compositionally biased region" description="Polar residues" evidence="2">
    <location>
        <begin position="1841"/>
        <end position="1853"/>
    </location>
</feature>
<dbReference type="InterPro" id="IPR013087">
    <property type="entry name" value="Znf_C2H2_type"/>
</dbReference>
<feature type="compositionally biased region" description="Polar residues" evidence="2">
    <location>
        <begin position="1410"/>
        <end position="1426"/>
    </location>
</feature>
<feature type="region of interest" description="Disordered" evidence="2">
    <location>
        <begin position="3396"/>
        <end position="3542"/>
    </location>
</feature>
<feature type="compositionally biased region" description="Basic and acidic residues" evidence="2">
    <location>
        <begin position="1855"/>
        <end position="1866"/>
    </location>
</feature>
<feature type="domain" description="C2H2-type" evidence="3">
    <location>
        <begin position="271"/>
        <end position="294"/>
    </location>
</feature>
<feature type="region of interest" description="Disordered" evidence="2">
    <location>
        <begin position="2573"/>
        <end position="2605"/>
    </location>
</feature>
<feature type="compositionally biased region" description="Low complexity" evidence="2">
    <location>
        <begin position="3572"/>
        <end position="3588"/>
    </location>
</feature>
<feature type="compositionally biased region" description="Acidic residues" evidence="2">
    <location>
        <begin position="148"/>
        <end position="164"/>
    </location>
</feature>
<feature type="region of interest" description="Disordered" evidence="2">
    <location>
        <begin position="893"/>
        <end position="912"/>
    </location>
</feature>
<feature type="region of interest" description="Disordered" evidence="2">
    <location>
        <begin position="2654"/>
        <end position="2749"/>
    </location>
</feature>
<feature type="compositionally biased region" description="Low complexity" evidence="2">
    <location>
        <begin position="1184"/>
        <end position="1200"/>
    </location>
</feature>
<dbReference type="SMART" id="SM00355">
    <property type="entry name" value="ZnF_C2H2"/>
    <property type="match status" value="5"/>
</dbReference>
<keyword evidence="1" id="KW-0862">Zinc</keyword>
<feature type="compositionally biased region" description="Polar residues" evidence="2">
    <location>
        <begin position="626"/>
        <end position="648"/>
    </location>
</feature>
<evidence type="ECO:0000259" key="3">
    <source>
        <dbReference type="PROSITE" id="PS50157"/>
    </source>
</evidence>
<feature type="compositionally biased region" description="Basic and acidic residues" evidence="2">
    <location>
        <begin position="3447"/>
        <end position="3468"/>
    </location>
</feature>
<feature type="domain" description="C2H2-type" evidence="3">
    <location>
        <begin position="747"/>
        <end position="771"/>
    </location>
</feature>
<dbReference type="EnsemblMetazoa" id="MDOA005545-RA">
    <property type="protein sequence ID" value="MDOA005545-PA"/>
    <property type="gene ID" value="MDOA005545"/>
</dbReference>
<feature type="compositionally biased region" description="Low complexity" evidence="2">
    <location>
        <begin position="995"/>
        <end position="1011"/>
    </location>
</feature>
<feature type="compositionally biased region" description="Polar residues" evidence="2">
    <location>
        <begin position="3469"/>
        <end position="3485"/>
    </location>
</feature>
<feature type="compositionally biased region" description="Acidic residues" evidence="2">
    <location>
        <begin position="80"/>
        <end position="93"/>
    </location>
</feature>
<feature type="compositionally biased region" description="Polar residues" evidence="2">
    <location>
        <begin position="1285"/>
        <end position="1299"/>
    </location>
</feature>
<feature type="compositionally biased region" description="Polar residues" evidence="2">
    <location>
        <begin position="2287"/>
        <end position="2301"/>
    </location>
</feature>
<feature type="region of interest" description="Disordered" evidence="2">
    <location>
        <begin position="3555"/>
        <end position="3643"/>
    </location>
</feature>
<keyword evidence="1" id="KW-0479">Metal-binding</keyword>
<feature type="region of interest" description="Disordered" evidence="2">
    <location>
        <begin position="3156"/>
        <end position="3185"/>
    </location>
</feature>
<feature type="compositionally biased region" description="Low complexity" evidence="2">
    <location>
        <begin position="1240"/>
        <end position="1251"/>
    </location>
</feature>
<feature type="region of interest" description="Disordered" evidence="2">
    <location>
        <begin position="2518"/>
        <end position="2537"/>
    </location>
</feature>
<feature type="compositionally biased region" description="Polar residues" evidence="2">
    <location>
        <begin position="1338"/>
        <end position="1347"/>
    </location>
</feature>
<feature type="region of interest" description="Disordered" evidence="2">
    <location>
        <begin position="621"/>
        <end position="655"/>
    </location>
</feature>
<dbReference type="PROSITE" id="PS50157">
    <property type="entry name" value="ZINC_FINGER_C2H2_2"/>
    <property type="match status" value="3"/>
</dbReference>
<feature type="compositionally biased region" description="Basic and acidic residues" evidence="2">
    <location>
        <begin position="2434"/>
        <end position="2448"/>
    </location>
</feature>
<dbReference type="KEGG" id="mde:101894144"/>
<dbReference type="PROSITE" id="PS00028">
    <property type="entry name" value="ZINC_FINGER_C2H2_1"/>
    <property type="match status" value="4"/>
</dbReference>
<feature type="region of interest" description="Disordered" evidence="2">
    <location>
        <begin position="3289"/>
        <end position="3332"/>
    </location>
</feature>
<feature type="region of interest" description="Disordered" evidence="2">
    <location>
        <begin position="138"/>
        <end position="168"/>
    </location>
</feature>
<feature type="compositionally biased region" description="Low complexity" evidence="2">
    <location>
        <begin position="2242"/>
        <end position="2263"/>
    </location>
</feature>
<feature type="compositionally biased region" description="Polar residues" evidence="2">
    <location>
        <begin position="2991"/>
        <end position="3013"/>
    </location>
</feature>
<dbReference type="eggNOG" id="ENOG502RZ2I">
    <property type="taxonomic scope" value="Eukaryota"/>
</dbReference>
<feature type="region of interest" description="Disordered" evidence="2">
    <location>
        <begin position="2986"/>
        <end position="3014"/>
    </location>
</feature>
<dbReference type="VEuPathDB" id="VectorBase:MDOA005545"/>
<feature type="region of interest" description="Disordered" evidence="2">
    <location>
        <begin position="1285"/>
        <end position="1304"/>
    </location>
</feature>
<feature type="region of interest" description="Disordered" evidence="2">
    <location>
        <begin position="1"/>
        <end position="27"/>
    </location>
</feature>
<dbReference type="OrthoDB" id="6382392at2759"/>
<dbReference type="GO" id="GO:0008270">
    <property type="term" value="F:zinc ion binding"/>
    <property type="evidence" value="ECO:0007669"/>
    <property type="project" value="UniProtKB-KW"/>
</dbReference>
<gene>
    <name evidence="4" type="primary">101894144</name>
</gene>
<feature type="compositionally biased region" description="Basic residues" evidence="2">
    <location>
        <begin position="1102"/>
        <end position="1114"/>
    </location>
</feature>
<feature type="compositionally biased region" description="Polar residues" evidence="2">
    <location>
        <begin position="1261"/>
        <end position="1274"/>
    </location>
</feature>
<feature type="region of interest" description="Disordered" evidence="2">
    <location>
        <begin position="65"/>
        <end position="98"/>
    </location>
</feature>
<proteinExistence type="predicted"/>
<feature type="compositionally biased region" description="Polar residues" evidence="2">
    <location>
        <begin position="3596"/>
        <end position="3623"/>
    </location>
</feature>